<feature type="DNA-binding region" description="H-T-H motif" evidence="2">
    <location>
        <begin position="28"/>
        <end position="47"/>
    </location>
</feature>
<dbReference type="EMBL" id="JAESWC010000002">
    <property type="protein sequence ID" value="MBL4935484.1"/>
    <property type="molecule type" value="Genomic_DNA"/>
</dbReference>
<dbReference type="Pfam" id="PF14278">
    <property type="entry name" value="TetR_C_8"/>
    <property type="match status" value="1"/>
</dbReference>
<organism evidence="4 5">
    <name type="scientific">Clostridium rhizosphaerae</name>
    <dbReference type="NCBI Taxonomy" id="2803861"/>
    <lineage>
        <taxon>Bacteria</taxon>
        <taxon>Bacillati</taxon>
        <taxon>Bacillota</taxon>
        <taxon>Clostridia</taxon>
        <taxon>Eubacteriales</taxon>
        <taxon>Clostridiaceae</taxon>
        <taxon>Clostridium</taxon>
    </lineage>
</organism>
<protein>
    <submittedName>
        <fullName evidence="4">TetR/AcrR family transcriptional regulator C-terminal domain-containing protein</fullName>
    </submittedName>
</protein>
<dbReference type="PANTHER" id="PTHR43479">
    <property type="entry name" value="ACREF/ENVCD OPERON REPRESSOR-RELATED"/>
    <property type="match status" value="1"/>
</dbReference>
<sequence length="184" mass="21843">MSESLITKRALANALKELMAEYPLNKITVGDIVERCNMNRKSFYYHFKDKYDLVNWIYYTEFVANFKEELIDSEWDFIEDICEFFYKNKSFYRNALQITGQNSFYEYFGEVLSPFILIYFESIFEESKNREFYVNFFTDAFRTSISRWLLEGAKIPPKEFVGLIKSAVTGAAVKLVKELEQNIL</sequence>
<dbReference type="Pfam" id="PF00440">
    <property type="entry name" value="TetR_N"/>
    <property type="match status" value="1"/>
</dbReference>
<name>A0ABS1T821_9CLOT</name>
<gene>
    <name evidence="4" type="ORF">JK636_06890</name>
</gene>
<feature type="domain" description="HTH tetR-type" evidence="3">
    <location>
        <begin position="5"/>
        <end position="65"/>
    </location>
</feature>
<evidence type="ECO:0000256" key="2">
    <source>
        <dbReference type="PROSITE-ProRule" id="PRU00335"/>
    </source>
</evidence>
<dbReference type="InterPro" id="IPR050624">
    <property type="entry name" value="HTH-type_Tx_Regulator"/>
</dbReference>
<dbReference type="InterPro" id="IPR009057">
    <property type="entry name" value="Homeodomain-like_sf"/>
</dbReference>
<reference evidence="4 5" key="1">
    <citation type="submission" date="2021-01" db="EMBL/GenBank/DDBJ databases">
        <title>Genome public.</title>
        <authorList>
            <person name="Liu C."/>
            <person name="Sun Q."/>
        </authorList>
    </citation>
    <scope>NUCLEOTIDE SEQUENCE [LARGE SCALE GENOMIC DNA]</scope>
    <source>
        <strain evidence="4 5">YIM B02515</strain>
    </source>
</reference>
<dbReference type="RefSeq" id="WP_202748093.1">
    <property type="nucleotide sequence ID" value="NZ_JAESWC010000002.1"/>
</dbReference>
<evidence type="ECO:0000313" key="4">
    <source>
        <dbReference type="EMBL" id="MBL4935484.1"/>
    </source>
</evidence>
<accession>A0ABS1T821</accession>
<dbReference type="InterPro" id="IPR039532">
    <property type="entry name" value="TetR_C_Firmicutes"/>
</dbReference>
<comment type="caution">
    <text evidence="4">The sequence shown here is derived from an EMBL/GenBank/DDBJ whole genome shotgun (WGS) entry which is preliminary data.</text>
</comment>
<dbReference type="Proteomes" id="UP000632377">
    <property type="component" value="Unassembled WGS sequence"/>
</dbReference>
<keyword evidence="1 2" id="KW-0238">DNA-binding</keyword>
<dbReference type="SUPFAM" id="SSF46689">
    <property type="entry name" value="Homeodomain-like"/>
    <property type="match status" value="1"/>
</dbReference>
<evidence type="ECO:0000256" key="1">
    <source>
        <dbReference type="ARBA" id="ARBA00023125"/>
    </source>
</evidence>
<dbReference type="Gene3D" id="1.10.357.10">
    <property type="entry name" value="Tetracycline Repressor, domain 2"/>
    <property type="match status" value="1"/>
</dbReference>
<proteinExistence type="predicted"/>
<keyword evidence="5" id="KW-1185">Reference proteome</keyword>
<dbReference type="InterPro" id="IPR001647">
    <property type="entry name" value="HTH_TetR"/>
</dbReference>
<dbReference type="PROSITE" id="PS50977">
    <property type="entry name" value="HTH_TETR_2"/>
    <property type="match status" value="1"/>
</dbReference>
<dbReference type="PANTHER" id="PTHR43479:SF7">
    <property type="entry name" value="TETR-FAMILY TRANSCRIPTIONAL REGULATOR"/>
    <property type="match status" value="1"/>
</dbReference>
<evidence type="ECO:0000259" key="3">
    <source>
        <dbReference type="PROSITE" id="PS50977"/>
    </source>
</evidence>
<evidence type="ECO:0000313" key="5">
    <source>
        <dbReference type="Proteomes" id="UP000632377"/>
    </source>
</evidence>